<dbReference type="Proteomes" id="UP001161247">
    <property type="component" value="Chromosome 5"/>
</dbReference>
<dbReference type="InterPro" id="IPR033132">
    <property type="entry name" value="GH_1_N_CS"/>
</dbReference>
<keyword evidence="3" id="KW-0378">Hydrolase</keyword>
<dbReference type="PANTHER" id="PTHR10353:SF29">
    <property type="entry name" value="BETA-GLUCOSIDASE 11"/>
    <property type="match status" value="1"/>
</dbReference>
<sequence length="1952" mass="218795">MLAKSLKILFSKKMLTTSMCFYCTLAVVFLLETYFPFTVLAADRYSRADFPADFVFGAGSSAYQVEGAASEDGRTPSIWDTFAHAGKYDGATGDVACDMYHKYKEDVQLMVNTGLEAFRFSISWSRLIPNGEGPVNPKAVQYYNSLINEIISHGIQPHVTLFHDDLPQALEDKYSGVLSRKFVKDFTAYADVCFKEFGDRVSHWTTFNEANVFVLGGYDLGFLPPCHCSIPGKVDCVLGNSSTEPYIAAHNILLAHASAVKLYREKYKKNQHGSVGLNIFIYWFTAHTNTTNDILATQRAFDYYVGWFLNPLFFGDYPDIMKKNAGRRLPAFTKSESILVKGAIDFVGVNHYTTVPVMDDSSIPKLDVSADMEIRLLFSIVPQESFRVMSSGLYNTLEYLKEVYGNPPIYIHENGQFTPRNGTLNDTSRVEYLHAYIGSLLDALRNGSNTKGYFVWSFLDGLELLDGYKSAYGLYYVDLNDKELKRYPKLSAHCEIVSPTFSYWDNGIGLISLLDIYLPFTVLAADSYSRTDFPADFVFGAGSSAYQVEGAASEDGRTPSIWDTFAHAGKYDGATGDVASDMYHKYKEDVQLMLNTGLEAFRFSISWSRLFPNGEGPVNPKAVQYYNSLINEIVSNGIQPHVTLFHDDLPQALEDKYSGVLSRKFVKDFTSFADACFKEFGDRVSHWTTFNEANAFILGGYDLGFLPPGRCSLPGSNYCVLGNSSTEPYIAAHNILLAHSSAVKLYREKYKKTQHGSVGLNILIPWFTAGTDMKNDILATQRGRDYYIGWFLDPLFFGDYPDIMKKNAGRRLPAFTKSESMLVKGAIDFVGVNHYYTMAVMDGDSSMPRLDVSADMQIRLQFTIRPEGQFPVTPAGLHDTLDYLKQVYGNPPIYIHENGQITERNGTLNDTSRVDYLQAYIGGLLDALRNGSNARGYFVWSFLDGLELLDGYKSAFGLYYVDLNDKELKRYPKLSAHCKVVDDYVRTDFPPDFVFGCGTSAYQVEGAAFEDGRTPSIWDTFAHSHPEGGNGDVACDGYHKYKEDIKLMAEMGLEAYRFSISWSRLLPNGRGPVNPKGLAYYNNLINELISHGIKPYVTLYHIDTPQVLEDEYGGWLSRKIVKDFAAYADVCFKEFGDRVLHWTTLNEPNIFALGGYDSNQMPPGRCSYPFGQACTKGNSTIEPYIALHNMLLAHSTAVKLYKKQYKATQHGFVGINVYSFGIKPCTDSTADVIAAQRALDYYIGWVVNPLIYGDYPDVMKKNSGTRLPAFSAAESKLVKGSFDFFGLNHYTSFCAEDHSSSLENEIRDVKGDMALEIILDGNGQFPPVEYSVLPSGLYSNLEYFKEAYGNPPIFIQENGQKTNRSVTVNDPTRVEYVSAYIGAVLDAIRNGSNTKGYFLWSFLDGYELLDAFKSAYGLIYVDMINDKELKRYPKLSAEWLVTMTILLLLLFLAISGEANFTRDDFPEDFVFGAGTSAYQVEGAAFEDGRLASIWDTYVHADNEFTSVNYNGASGDVACDQYHKYKEDVQLMVDIGLEAYRFSISWARLIPNGNGPVNPKGLEYYNNLINELIKHGIEPHVTLYHLDTPQALEDEYKGWLSPKMVRDFTSYADVCFKEFGDRVSHWTTINEANVFAIGGYDNGLTPPGRCSSPFGFVCTRGNSSTEPYIAAHNMLLAHSSVVKLYRRKYKATQHGFVGLNLFAPWFAPSTNATEDAVATQRTIDFYIGWFLHPLVYGEYPEIIKENAGTRLPDLTSNEVKLVKGSFDFIGMNHYSTIYVTDDPSSLKLNIRDVNADMGSTISWKPNFKPSDQDKIDSSGLYEILEYLKTAYGNPATYVHENGQGTARNGTLEDASRIKYIKSYIGSLLDAVRAGSNSKGYFLWSFLDGFELMGGYKVGFGLCYVDLDDKQLRRYPKLSAQWYSNFLKGRNTKTDNTIEIQNTNSISSASEASH</sequence>
<dbReference type="GO" id="GO:0008422">
    <property type="term" value="F:beta-glucosidase activity"/>
    <property type="evidence" value="ECO:0007669"/>
    <property type="project" value="TreeGrafter"/>
</dbReference>
<dbReference type="InterPro" id="IPR017853">
    <property type="entry name" value="GH"/>
</dbReference>
<dbReference type="PANTHER" id="PTHR10353">
    <property type="entry name" value="GLYCOSYL HYDROLASE"/>
    <property type="match status" value="1"/>
</dbReference>
<keyword evidence="2" id="KW-0732">Signal</keyword>
<evidence type="ECO:0000313" key="5">
    <source>
        <dbReference type="EMBL" id="CAI9105437.1"/>
    </source>
</evidence>
<organism evidence="5 6">
    <name type="scientific">Oldenlandia corymbosa var. corymbosa</name>
    <dbReference type="NCBI Taxonomy" id="529605"/>
    <lineage>
        <taxon>Eukaryota</taxon>
        <taxon>Viridiplantae</taxon>
        <taxon>Streptophyta</taxon>
        <taxon>Embryophyta</taxon>
        <taxon>Tracheophyta</taxon>
        <taxon>Spermatophyta</taxon>
        <taxon>Magnoliopsida</taxon>
        <taxon>eudicotyledons</taxon>
        <taxon>Gunneridae</taxon>
        <taxon>Pentapetalae</taxon>
        <taxon>asterids</taxon>
        <taxon>lamiids</taxon>
        <taxon>Gentianales</taxon>
        <taxon>Rubiaceae</taxon>
        <taxon>Rubioideae</taxon>
        <taxon>Spermacoceae</taxon>
        <taxon>Hedyotis-Oldenlandia complex</taxon>
        <taxon>Oldenlandia</taxon>
    </lineage>
</organism>
<name>A0AAV1DF43_OLDCO</name>
<dbReference type="Gene3D" id="3.20.20.80">
    <property type="entry name" value="Glycosidases"/>
    <property type="match status" value="4"/>
</dbReference>
<comment type="similarity">
    <text evidence="1">Belongs to the glycosyl hydrolase 1 family.</text>
</comment>
<dbReference type="InterPro" id="IPR001360">
    <property type="entry name" value="Glyco_hydro_1"/>
</dbReference>
<evidence type="ECO:0000256" key="3">
    <source>
        <dbReference type="ARBA" id="ARBA00022801"/>
    </source>
</evidence>
<dbReference type="GO" id="GO:0009821">
    <property type="term" value="P:alkaloid biosynthetic process"/>
    <property type="evidence" value="ECO:0007669"/>
    <property type="project" value="UniProtKB-ARBA"/>
</dbReference>
<dbReference type="PROSITE" id="PS00653">
    <property type="entry name" value="GLYCOSYL_HYDROL_F1_2"/>
    <property type="match status" value="4"/>
</dbReference>
<proteinExistence type="inferred from homology"/>
<dbReference type="GO" id="GO:0005975">
    <property type="term" value="P:carbohydrate metabolic process"/>
    <property type="evidence" value="ECO:0007669"/>
    <property type="project" value="InterPro"/>
</dbReference>
<evidence type="ECO:0000256" key="1">
    <source>
        <dbReference type="ARBA" id="ARBA00010838"/>
    </source>
</evidence>
<dbReference type="PRINTS" id="PR00131">
    <property type="entry name" value="GLHYDRLASE1"/>
</dbReference>
<dbReference type="SUPFAM" id="SSF51445">
    <property type="entry name" value="(Trans)glycosidases"/>
    <property type="match status" value="4"/>
</dbReference>
<gene>
    <name evidence="5" type="ORF">OLC1_LOCUS14133</name>
</gene>
<keyword evidence="4" id="KW-0325">Glycoprotein</keyword>
<dbReference type="Pfam" id="PF00232">
    <property type="entry name" value="Glyco_hydro_1"/>
    <property type="match status" value="4"/>
</dbReference>
<accession>A0AAV1DF43</accession>
<evidence type="ECO:0000256" key="2">
    <source>
        <dbReference type="ARBA" id="ARBA00022729"/>
    </source>
</evidence>
<keyword evidence="6" id="KW-1185">Reference proteome</keyword>
<dbReference type="EMBL" id="OX459122">
    <property type="protein sequence ID" value="CAI9105437.1"/>
    <property type="molecule type" value="Genomic_DNA"/>
</dbReference>
<evidence type="ECO:0000256" key="4">
    <source>
        <dbReference type="ARBA" id="ARBA00023180"/>
    </source>
</evidence>
<dbReference type="FunFam" id="3.20.20.80:FF:000069">
    <property type="entry name" value="Beta-glucosidase 1"/>
    <property type="match status" value="4"/>
</dbReference>
<protein>
    <submittedName>
        <fullName evidence="5">OLC1v1004362C1</fullName>
    </submittedName>
</protein>
<evidence type="ECO:0000313" key="6">
    <source>
        <dbReference type="Proteomes" id="UP001161247"/>
    </source>
</evidence>
<reference evidence="5" key="1">
    <citation type="submission" date="2023-03" db="EMBL/GenBank/DDBJ databases">
        <authorList>
            <person name="Julca I."/>
        </authorList>
    </citation>
    <scope>NUCLEOTIDE SEQUENCE</scope>
</reference>